<evidence type="ECO:0008006" key="3">
    <source>
        <dbReference type="Google" id="ProtNLM"/>
    </source>
</evidence>
<comment type="caution">
    <text evidence="1">The sequence shown here is derived from an EMBL/GenBank/DDBJ whole genome shotgun (WGS) entry which is preliminary data.</text>
</comment>
<dbReference type="Gene3D" id="3.40.50.1240">
    <property type="entry name" value="Phosphoglycerate mutase-like"/>
    <property type="match status" value="1"/>
</dbReference>
<dbReference type="Proteomes" id="UP000050920">
    <property type="component" value="Unassembled WGS sequence"/>
</dbReference>
<dbReference type="PANTHER" id="PTHR48100:SF1">
    <property type="entry name" value="HISTIDINE PHOSPHATASE FAMILY PROTEIN-RELATED"/>
    <property type="match status" value="1"/>
</dbReference>
<evidence type="ECO:0000313" key="2">
    <source>
        <dbReference type="Proteomes" id="UP000050920"/>
    </source>
</evidence>
<evidence type="ECO:0000313" key="1">
    <source>
        <dbReference type="EMBL" id="KRO27219.1"/>
    </source>
</evidence>
<dbReference type="GO" id="GO:0016791">
    <property type="term" value="F:phosphatase activity"/>
    <property type="evidence" value="ECO:0007669"/>
    <property type="project" value="TreeGrafter"/>
</dbReference>
<dbReference type="GO" id="GO:0005737">
    <property type="term" value="C:cytoplasm"/>
    <property type="evidence" value="ECO:0007669"/>
    <property type="project" value="TreeGrafter"/>
</dbReference>
<gene>
    <name evidence="1" type="ORF">DY78_GL000190</name>
</gene>
<protein>
    <recommendedName>
        <fullName evidence="3">Phosphoglycerate mutase</fullName>
    </recommendedName>
</protein>
<dbReference type="SMART" id="SM00855">
    <property type="entry name" value="PGAM"/>
    <property type="match status" value="1"/>
</dbReference>
<dbReference type="AlphaFoldDB" id="A0A0R2NTD2"/>
<dbReference type="PANTHER" id="PTHR48100">
    <property type="entry name" value="BROAD-SPECIFICITY PHOSPHATASE YOR283W-RELATED"/>
    <property type="match status" value="1"/>
</dbReference>
<dbReference type="EMBL" id="AYGX02000083">
    <property type="protein sequence ID" value="KRO27219.1"/>
    <property type="molecule type" value="Genomic_DNA"/>
</dbReference>
<dbReference type="RefSeq" id="WP_024623618.1">
    <property type="nucleotide sequence ID" value="NZ_AYGX02000083.1"/>
</dbReference>
<keyword evidence="2" id="KW-1185">Reference proteome</keyword>
<name>A0A0R2NTD2_9LACO</name>
<dbReference type="InterPro" id="IPR050275">
    <property type="entry name" value="PGM_Phosphatase"/>
</dbReference>
<dbReference type="InterPro" id="IPR013078">
    <property type="entry name" value="His_Pase_superF_clade-1"/>
</dbReference>
<dbReference type="InterPro" id="IPR029033">
    <property type="entry name" value="His_PPase_superfam"/>
</dbReference>
<dbReference type="Pfam" id="PF00300">
    <property type="entry name" value="His_Phos_1"/>
    <property type="match status" value="1"/>
</dbReference>
<reference evidence="1 2" key="1">
    <citation type="journal article" date="2015" name="Genome Announc.">
        <title>Expanding the biotechnology potential of lactobacilli through comparative genomics of 213 strains and associated genera.</title>
        <authorList>
            <person name="Sun Z."/>
            <person name="Harris H.M."/>
            <person name="McCann A."/>
            <person name="Guo C."/>
            <person name="Argimon S."/>
            <person name="Zhang W."/>
            <person name="Yang X."/>
            <person name="Jeffery I.B."/>
            <person name="Cooney J.C."/>
            <person name="Kagawa T.F."/>
            <person name="Liu W."/>
            <person name="Song Y."/>
            <person name="Salvetti E."/>
            <person name="Wrobel A."/>
            <person name="Rasinkangas P."/>
            <person name="Parkhill J."/>
            <person name="Rea M.C."/>
            <person name="O'Sullivan O."/>
            <person name="Ritari J."/>
            <person name="Douillard F.P."/>
            <person name="Paul Ross R."/>
            <person name="Yang R."/>
            <person name="Briner A.E."/>
            <person name="Felis G.E."/>
            <person name="de Vos W.M."/>
            <person name="Barrangou R."/>
            <person name="Klaenhammer T.R."/>
            <person name="Caufield P.W."/>
            <person name="Cui Y."/>
            <person name="Zhang H."/>
            <person name="O'Toole P.W."/>
        </authorList>
    </citation>
    <scope>NUCLEOTIDE SEQUENCE [LARGE SCALE GENOMIC DNA]</scope>
    <source>
        <strain evidence="1 2">DSM 21115</strain>
    </source>
</reference>
<proteinExistence type="predicted"/>
<sequence length="178" mass="19938">MKVYLIRHGEPDYTEVKAAHYVSYGREFGGLTPAGIGQAQQRGQTLPPDIQLILTSPYTRALQTALEIARHTTIPVQVELGLHEWQPDLTGTQLQTDAEVTQIYAEYQRSPTICPQNFPFQYETAPAVCERVNAVLAKYANDYDCLACVTHGEVMHQLTGQSTFNYCEMATLNYPTSH</sequence>
<dbReference type="SUPFAM" id="SSF53254">
    <property type="entry name" value="Phosphoglycerate mutase-like"/>
    <property type="match status" value="1"/>
</dbReference>
<dbReference type="CDD" id="cd07067">
    <property type="entry name" value="HP_PGM_like"/>
    <property type="match status" value="1"/>
</dbReference>
<accession>A0A0R2NTD2</accession>
<organism evidence="1 2">
    <name type="scientific">Lactiplantibacillus fabifermentans DSM 21115</name>
    <dbReference type="NCBI Taxonomy" id="1413187"/>
    <lineage>
        <taxon>Bacteria</taxon>
        <taxon>Bacillati</taxon>
        <taxon>Bacillota</taxon>
        <taxon>Bacilli</taxon>
        <taxon>Lactobacillales</taxon>
        <taxon>Lactobacillaceae</taxon>
        <taxon>Lactiplantibacillus</taxon>
    </lineage>
</organism>